<accession>A0ABN1BYW3</accession>
<dbReference type="Proteomes" id="UP001501706">
    <property type="component" value="Unassembled WGS sequence"/>
</dbReference>
<dbReference type="EMBL" id="BAAAEN010000009">
    <property type="protein sequence ID" value="GAA0508181.1"/>
    <property type="molecule type" value="Genomic_DNA"/>
</dbReference>
<organism evidence="1 2">
    <name type="scientific">Pigmentiphaga daeguensis</name>
    <dbReference type="NCBI Taxonomy" id="414049"/>
    <lineage>
        <taxon>Bacteria</taxon>
        <taxon>Pseudomonadati</taxon>
        <taxon>Pseudomonadota</taxon>
        <taxon>Betaproteobacteria</taxon>
        <taxon>Burkholderiales</taxon>
        <taxon>Alcaligenaceae</taxon>
        <taxon>Pigmentiphaga</taxon>
    </lineage>
</organism>
<comment type="caution">
    <text evidence="1">The sequence shown here is derived from an EMBL/GenBank/DDBJ whole genome shotgun (WGS) entry which is preliminary data.</text>
</comment>
<protein>
    <submittedName>
        <fullName evidence="1">Uncharacterized protein</fullName>
    </submittedName>
</protein>
<keyword evidence="2" id="KW-1185">Reference proteome</keyword>
<sequence length="72" mass="8054">MLASQQFLDMLQGFLGIFGLEPVALERFELGCLFDHRAGKHKTAPHGPWVWRLTRADSDGARTEAGEQKAGW</sequence>
<gene>
    <name evidence="1" type="ORF">GCM10009097_26620</name>
</gene>
<name>A0ABN1BYW3_9BURK</name>
<proteinExistence type="predicted"/>
<evidence type="ECO:0000313" key="2">
    <source>
        <dbReference type="Proteomes" id="UP001501706"/>
    </source>
</evidence>
<evidence type="ECO:0000313" key="1">
    <source>
        <dbReference type="EMBL" id="GAA0508181.1"/>
    </source>
</evidence>
<reference evidence="1 2" key="1">
    <citation type="journal article" date="2019" name="Int. J. Syst. Evol. Microbiol.">
        <title>The Global Catalogue of Microorganisms (GCM) 10K type strain sequencing project: providing services to taxonomists for standard genome sequencing and annotation.</title>
        <authorList>
            <consortium name="The Broad Institute Genomics Platform"/>
            <consortium name="The Broad Institute Genome Sequencing Center for Infectious Disease"/>
            <person name="Wu L."/>
            <person name="Ma J."/>
        </authorList>
    </citation>
    <scope>NUCLEOTIDE SEQUENCE [LARGE SCALE GENOMIC DNA]</scope>
    <source>
        <strain evidence="1 2">JCM 14330</strain>
    </source>
</reference>